<feature type="transmembrane region" description="Helical" evidence="2">
    <location>
        <begin position="140"/>
        <end position="160"/>
    </location>
</feature>
<keyword evidence="5" id="KW-1185">Reference proteome</keyword>
<feature type="transmembrane region" description="Helical" evidence="2">
    <location>
        <begin position="96"/>
        <end position="119"/>
    </location>
</feature>
<comment type="caution">
    <text evidence="4">The sequence shown here is derived from an EMBL/GenBank/DDBJ whole genome shotgun (WGS) entry which is preliminary data.</text>
</comment>
<keyword evidence="2" id="KW-0812">Transmembrane</keyword>
<gene>
    <name evidence="4" type="ORF">N0V83_005807</name>
</gene>
<evidence type="ECO:0000259" key="3">
    <source>
        <dbReference type="Pfam" id="PF24802"/>
    </source>
</evidence>
<evidence type="ECO:0000313" key="4">
    <source>
        <dbReference type="EMBL" id="KAJ4370043.1"/>
    </source>
</evidence>
<feature type="region of interest" description="Disordered" evidence="1">
    <location>
        <begin position="281"/>
        <end position="316"/>
    </location>
</feature>
<evidence type="ECO:0000313" key="5">
    <source>
        <dbReference type="Proteomes" id="UP001140560"/>
    </source>
</evidence>
<dbReference type="Proteomes" id="UP001140560">
    <property type="component" value="Unassembled WGS sequence"/>
</dbReference>
<feature type="transmembrane region" description="Helical" evidence="2">
    <location>
        <begin position="34"/>
        <end position="58"/>
    </location>
</feature>
<proteinExistence type="predicted"/>
<dbReference type="AlphaFoldDB" id="A0A9W9CLZ8"/>
<feature type="transmembrane region" description="Helical" evidence="2">
    <location>
        <begin position="65"/>
        <end position="84"/>
    </location>
</feature>
<keyword evidence="2" id="KW-0472">Membrane</keyword>
<dbReference type="PANTHER" id="PTHR37013:SF4">
    <property type="entry name" value="INTEGRAL MEMBRANE PROTEIN"/>
    <property type="match status" value="1"/>
</dbReference>
<organism evidence="4 5">
    <name type="scientific">Neocucurbitaria cava</name>
    <dbReference type="NCBI Taxonomy" id="798079"/>
    <lineage>
        <taxon>Eukaryota</taxon>
        <taxon>Fungi</taxon>
        <taxon>Dikarya</taxon>
        <taxon>Ascomycota</taxon>
        <taxon>Pezizomycotina</taxon>
        <taxon>Dothideomycetes</taxon>
        <taxon>Pleosporomycetidae</taxon>
        <taxon>Pleosporales</taxon>
        <taxon>Pleosporineae</taxon>
        <taxon>Cucurbitariaceae</taxon>
        <taxon>Neocucurbitaria</taxon>
    </lineage>
</organism>
<dbReference type="PANTHER" id="PTHR37013">
    <property type="entry name" value="INTEGRAL MEMBRANE PROTEIN (AFU_ORTHOLOGUE AFUA_1G05950)-RELATED"/>
    <property type="match status" value="1"/>
</dbReference>
<feature type="domain" description="DUF7703" evidence="3">
    <location>
        <begin position="32"/>
        <end position="281"/>
    </location>
</feature>
<protein>
    <recommendedName>
        <fullName evidence="3">DUF7703 domain-containing protein</fullName>
    </recommendedName>
</protein>
<feature type="transmembrane region" description="Helical" evidence="2">
    <location>
        <begin position="218"/>
        <end position="236"/>
    </location>
</feature>
<feature type="compositionally biased region" description="Polar residues" evidence="1">
    <location>
        <begin position="306"/>
        <end position="316"/>
    </location>
</feature>
<dbReference type="Pfam" id="PF24802">
    <property type="entry name" value="DUF7703"/>
    <property type="match status" value="1"/>
</dbReference>
<feature type="transmembrane region" description="Helical" evidence="2">
    <location>
        <begin position="180"/>
        <end position="198"/>
    </location>
</feature>
<name>A0A9W9CLZ8_9PLEO</name>
<evidence type="ECO:0000256" key="1">
    <source>
        <dbReference type="SAM" id="MobiDB-lite"/>
    </source>
</evidence>
<keyword evidence="2" id="KW-1133">Transmembrane helix</keyword>
<sequence>MSSHIHNVTVPWVPLGDFDWSFARTGPLPWNQTVWSIIAVFTALPIWMTFELTMWIFYNFTHYHGLYFWSVLACTWGTTIHALGFVLKICVPQCNWILATVLAEIGWVGMVTGFSVVLYSRLGIIIGKGLHRKTWLNFTLAMIVTDAFLFHVPTIVFQFGVSNKPTHTKYLPYMAPMERVQVMAFSVQETIISALYIYHTLKYLGSSFGKDTRKTITLLIWVQIVVVLCDVIVITLDYCEYFSLKAVLHSFVYAFKLQLEFVILNDVKAMAQKGSLALRSPNLKSDSGSPKSHSSSESSAARITPGSPSQPNNEFITTHAVTAAERESGKGDVDMERQYLGRW</sequence>
<evidence type="ECO:0000256" key="2">
    <source>
        <dbReference type="SAM" id="Phobius"/>
    </source>
</evidence>
<reference evidence="4" key="1">
    <citation type="submission" date="2022-10" db="EMBL/GenBank/DDBJ databases">
        <title>Tapping the CABI collections for fungal endophytes: first genome assemblies for Collariella, Neodidymelliopsis, Ascochyta clinopodiicola, Didymella pomorum, Didymosphaeria variabile, Neocosmospora piperis and Neocucurbitaria cava.</title>
        <authorList>
            <person name="Hill R."/>
        </authorList>
    </citation>
    <scope>NUCLEOTIDE SEQUENCE</scope>
    <source>
        <strain evidence="4">IMI 356814</strain>
    </source>
</reference>
<dbReference type="InterPro" id="IPR056120">
    <property type="entry name" value="DUF7703"/>
</dbReference>
<dbReference type="EMBL" id="JAPEUY010000009">
    <property type="protein sequence ID" value="KAJ4370043.1"/>
    <property type="molecule type" value="Genomic_DNA"/>
</dbReference>
<feature type="compositionally biased region" description="Low complexity" evidence="1">
    <location>
        <begin position="285"/>
        <end position="299"/>
    </location>
</feature>
<dbReference type="OrthoDB" id="405906at2759"/>
<accession>A0A9W9CLZ8</accession>